<dbReference type="GeneID" id="49202821"/>
<dbReference type="EMBL" id="QRKC01000004">
    <property type="protein sequence ID" value="RHH77246.1"/>
    <property type="molecule type" value="Genomic_DNA"/>
</dbReference>
<dbReference type="Pfam" id="PF14053">
    <property type="entry name" value="DUF4248"/>
    <property type="match status" value="1"/>
</dbReference>
<dbReference type="RefSeq" id="WP_005641125.1">
    <property type="nucleotide sequence ID" value="NZ_BAABYG010000001.1"/>
</dbReference>
<evidence type="ECO:0000313" key="17">
    <source>
        <dbReference type="Proteomes" id="UP000482671"/>
    </source>
</evidence>
<reference evidence="14 15" key="2">
    <citation type="journal article" date="2019" name="Nat. Med.">
        <title>A library of human gut bacterial isolates paired with longitudinal multiomics data enables mechanistic microbiome research.</title>
        <authorList>
            <person name="Poyet M."/>
            <person name="Groussin M."/>
            <person name="Gibbons S.M."/>
            <person name="Avila-Pacheco J."/>
            <person name="Jiang X."/>
            <person name="Kearney S.M."/>
            <person name="Perrotta A.R."/>
            <person name="Berdy B."/>
            <person name="Zhao S."/>
            <person name="Lieberman T.D."/>
            <person name="Swanson P.K."/>
            <person name="Smith M."/>
            <person name="Roesemann S."/>
            <person name="Alexander J.E."/>
            <person name="Rich S.A."/>
            <person name="Livny J."/>
            <person name="Vlamakis H."/>
            <person name="Clish C."/>
            <person name="Bullock K."/>
            <person name="Deik A."/>
            <person name="Scott J."/>
            <person name="Pierce K.A."/>
            <person name="Xavier R.J."/>
            <person name="Alm E.J."/>
        </authorList>
    </citation>
    <scope>NUCLEOTIDE SEQUENCE [LARGE SCALE GENOMIC DNA]</scope>
    <source>
        <strain evidence="5 17">BIOML-A11</strain>
        <strain evidence="4 16">BIOML-A16</strain>
        <strain evidence="2 15">BIOML-A25</strain>
        <strain evidence="3 14">BIOML-A29</strain>
    </source>
</reference>
<dbReference type="Proteomes" id="UP000261088">
    <property type="component" value="Unassembled WGS sequence"/>
</dbReference>
<dbReference type="Proteomes" id="UP001055114">
    <property type="component" value="Unassembled WGS sequence"/>
</dbReference>
<comment type="caution">
    <text evidence="7">The sequence shown here is derived from an EMBL/GenBank/DDBJ whole genome shotgun (WGS) entry which is preliminary data.</text>
</comment>
<protein>
    <submittedName>
        <fullName evidence="7">DUF4248 domain-containing protein</fullName>
    </submittedName>
</protein>
<sequence length="74" mass="8406">MMLNEFEVRSYGWQELAVLYGPDLMPASAGKRLSKWVGVNPELKAELQGNGWRKGKKMLTPLQVRTIVQYLGEP</sequence>
<evidence type="ECO:0000313" key="8">
    <source>
        <dbReference type="EMBL" id="RHC85823.1"/>
    </source>
</evidence>
<reference evidence="1" key="3">
    <citation type="submission" date="2022-01" db="EMBL/GenBank/DDBJ databases">
        <title>Novel bile acid biosynthetic pathways are enriched in the microbiome of centenarians.</title>
        <authorList>
            <person name="Sato Y."/>
            <person name="Atarashi K."/>
            <person name="Plichta R.D."/>
            <person name="Arai Y."/>
            <person name="Sasajima S."/>
            <person name="Kearney M.S."/>
            <person name="Suda W."/>
            <person name="Takeshita K."/>
            <person name="Sasaki T."/>
            <person name="Okamoto S."/>
            <person name="Skelly N.A."/>
            <person name="Okamura Y."/>
            <person name="Vlamakis H."/>
            <person name="Li Y."/>
            <person name="Tanoue T."/>
            <person name="Takei H."/>
            <person name="Nittono H."/>
            <person name="Narushima S."/>
            <person name="Irie J."/>
            <person name="Itoh H."/>
            <person name="Moriya K."/>
            <person name="Sugiura Y."/>
            <person name="Suematsu M."/>
            <person name="Moritoki N."/>
            <person name="Shibata S."/>
            <person name="Littman R.D."/>
            <person name="Fischbach A.M."/>
            <person name="Uwamino Y."/>
            <person name="Inoue T."/>
            <person name="Honda A."/>
            <person name="Hattori M."/>
            <person name="Murai T."/>
            <person name="Xavier J.R."/>
            <person name="Hirose N."/>
            <person name="Honda K."/>
        </authorList>
    </citation>
    <scope>NUCLEOTIDE SEQUENCE</scope>
    <source>
        <strain evidence="1">CE91-St3</strain>
    </source>
</reference>
<evidence type="ECO:0000313" key="13">
    <source>
        <dbReference type="Proteomes" id="UP000286260"/>
    </source>
</evidence>
<dbReference type="AlphaFoldDB" id="A0A355VL25"/>
<evidence type="ECO:0000313" key="5">
    <source>
        <dbReference type="EMBL" id="MTV02050.1"/>
    </source>
</evidence>
<evidence type="ECO:0000313" key="4">
    <source>
        <dbReference type="EMBL" id="MTU69334.1"/>
    </source>
</evidence>
<organism evidence="7 12">
    <name type="scientific">Parabacteroides merdae</name>
    <dbReference type="NCBI Taxonomy" id="46503"/>
    <lineage>
        <taxon>Bacteria</taxon>
        <taxon>Pseudomonadati</taxon>
        <taxon>Bacteroidota</taxon>
        <taxon>Bacteroidia</taxon>
        <taxon>Bacteroidales</taxon>
        <taxon>Tannerellaceae</taxon>
        <taxon>Parabacteroides</taxon>
    </lineage>
</organism>
<dbReference type="EMBL" id="WNCN01000009">
    <property type="protein sequence ID" value="MTU39558.1"/>
    <property type="molecule type" value="Genomic_DNA"/>
</dbReference>
<dbReference type="OrthoDB" id="1029664at2"/>
<gene>
    <name evidence="1" type="ORF">CE91St3_36030</name>
    <name evidence="9" type="ORF">DW191_10905</name>
    <name evidence="8" type="ORF">DW828_08885</name>
    <name evidence="7" type="ORF">DW986_07690</name>
    <name evidence="6" type="ORF">DXB61_09345</name>
    <name evidence="2" type="ORF">GMD66_15620</name>
    <name evidence="3" type="ORF">GMD82_08700</name>
    <name evidence="4" type="ORF">GMD92_09645</name>
    <name evidence="5" type="ORF">GME02_10320</name>
</gene>
<reference evidence="10 11" key="1">
    <citation type="submission" date="2018-08" db="EMBL/GenBank/DDBJ databases">
        <title>A genome reference for cultivated species of the human gut microbiota.</title>
        <authorList>
            <person name="Zou Y."/>
            <person name="Xue W."/>
            <person name="Luo G."/>
        </authorList>
    </citation>
    <scope>NUCLEOTIDE SEQUENCE [LARGE SCALE GENOMIC DNA]</scope>
    <source>
        <strain evidence="9 11">AM16-50</strain>
        <strain evidence="8 13">AM34-17</strain>
        <strain evidence="7 12">AM50-15</strain>
        <strain evidence="6 10">OM05-11AA</strain>
    </source>
</reference>
<evidence type="ECO:0000313" key="12">
    <source>
        <dbReference type="Proteomes" id="UP000285173"/>
    </source>
</evidence>
<evidence type="ECO:0000313" key="7">
    <source>
        <dbReference type="EMBL" id="RGZ48844.1"/>
    </source>
</evidence>
<dbReference type="EMBL" id="WNDA01000012">
    <property type="protein sequence ID" value="MTU69334.1"/>
    <property type="molecule type" value="Genomic_DNA"/>
</dbReference>
<evidence type="ECO:0000313" key="3">
    <source>
        <dbReference type="EMBL" id="MTU39558.1"/>
    </source>
</evidence>
<name>A0A355VL25_9BACT</name>
<evidence type="ECO:0000313" key="14">
    <source>
        <dbReference type="Proteomes" id="UP000434916"/>
    </source>
</evidence>
<evidence type="ECO:0000313" key="11">
    <source>
        <dbReference type="Proteomes" id="UP000283732"/>
    </source>
</evidence>
<evidence type="ECO:0000313" key="10">
    <source>
        <dbReference type="Proteomes" id="UP000261088"/>
    </source>
</evidence>
<dbReference type="Proteomes" id="UP000482671">
    <property type="component" value="Unassembled WGS sequence"/>
</dbReference>
<proteinExistence type="predicted"/>
<keyword evidence="14" id="KW-1185">Reference proteome</keyword>
<dbReference type="Proteomes" id="UP000448908">
    <property type="component" value="Unassembled WGS sequence"/>
</dbReference>
<evidence type="ECO:0000313" key="9">
    <source>
        <dbReference type="EMBL" id="RHH77246.1"/>
    </source>
</evidence>
<dbReference type="EMBL" id="BQNZ01000004">
    <property type="protein sequence ID" value="GKH73740.1"/>
    <property type="molecule type" value="Genomic_DNA"/>
</dbReference>
<dbReference type="Proteomes" id="UP000286260">
    <property type="component" value="Unassembled WGS sequence"/>
</dbReference>
<dbReference type="Proteomes" id="UP000283732">
    <property type="component" value="Unassembled WGS sequence"/>
</dbReference>
<dbReference type="EMBL" id="WNCR01000009">
    <property type="protein sequence ID" value="MTU30616.1"/>
    <property type="molecule type" value="Genomic_DNA"/>
</dbReference>
<evidence type="ECO:0000313" key="16">
    <source>
        <dbReference type="Proteomes" id="UP000448908"/>
    </source>
</evidence>
<dbReference type="Proteomes" id="UP000437446">
    <property type="component" value="Unassembled WGS sequence"/>
</dbReference>
<evidence type="ECO:0000313" key="1">
    <source>
        <dbReference type="EMBL" id="GKH73740.1"/>
    </source>
</evidence>
<dbReference type="EMBL" id="QSII01000010">
    <property type="protein sequence ID" value="RHC85823.1"/>
    <property type="molecule type" value="Genomic_DNA"/>
</dbReference>
<dbReference type="EMBL" id="WNDD01000010">
    <property type="protein sequence ID" value="MTV02050.1"/>
    <property type="molecule type" value="Genomic_DNA"/>
</dbReference>
<dbReference type="EMBL" id="QSEF01000009">
    <property type="protein sequence ID" value="RGZ48844.1"/>
    <property type="molecule type" value="Genomic_DNA"/>
</dbReference>
<dbReference type="Proteomes" id="UP000434916">
    <property type="component" value="Unassembled WGS sequence"/>
</dbReference>
<dbReference type="Proteomes" id="UP000285173">
    <property type="component" value="Unassembled WGS sequence"/>
</dbReference>
<evidence type="ECO:0000313" key="6">
    <source>
        <dbReference type="EMBL" id="RGN51784.1"/>
    </source>
</evidence>
<dbReference type="EMBL" id="QSUP01000009">
    <property type="protein sequence ID" value="RGN51784.1"/>
    <property type="molecule type" value="Genomic_DNA"/>
</dbReference>
<evidence type="ECO:0000313" key="2">
    <source>
        <dbReference type="EMBL" id="MTU30616.1"/>
    </source>
</evidence>
<dbReference type="InterPro" id="IPR025342">
    <property type="entry name" value="DUF4248"/>
</dbReference>
<evidence type="ECO:0000313" key="15">
    <source>
        <dbReference type="Proteomes" id="UP000437446"/>
    </source>
</evidence>
<accession>A0A355VL25</accession>